<evidence type="ECO:0000313" key="2">
    <source>
        <dbReference type="EMBL" id="KAK6305184.1"/>
    </source>
</evidence>
<reference evidence="2 3" key="1">
    <citation type="submission" date="2021-04" db="EMBL/GenBank/DDBJ databases">
        <authorList>
            <person name="De Guttry C."/>
            <person name="Zahm M."/>
            <person name="Klopp C."/>
            <person name="Cabau C."/>
            <person name="Louis A."/>
            <person name="Berthelot C."/>
            <person name="Parey E."/>
            <person name="Roest Crollius H."/>
            <person name="Montfort J."/>
            <person name="Robinson-Rechavi M."/>
            <person name="Bucao C."/>
            <person name="Bouchez O."/>
            <person name="Gislard M."/>
            <person name="Lluch J."/>
            <person name="Milhes M."/>
            <person name="Lampietro C."/>
            <person name="Lopez Roques C."/>
            <person name="Donnadieu C."/>
            <person name="Braasch I."/>
            <person name="Desvignes T."/>
            <person name="Postlethwait J."/>
            <person name="Bobe J."/>
            <person name="Wedekind C."/>
            <person name="Guiguen Y."/>
        </authorList>
    </citation>
    <scope>NUCLEOTIDE SEQUENCE [LARGE SCALE GENOMIC DNA]</scope>
    <source>
        <strain evidence="2">Cs_M1</strain>
        <tissue evidence="2">Blood</tissue>
    </source>
</reference>
<accession>A0AAN8L1F6</accession>
<dbReference type="InterPro" id="IPR012966">
    <property type="entry name" value="AHD"/>
</dbReference>
<dbReference type="GO" id="GO:0000915">
    <property type="term" value="P:actomyosin contractile ring assembly"/>
    <property type="evidence" value="ECO:0007669"/>
    <property type="project" value="TreeGrafter"/>
</dbReference>
<dbReference type="GO" id="GO:0007165">
    <property type="term" value="P:signal transduction"/>
    <property type="evidence" value="ECO:0007669"/>
    <property type="project" value="InterPro"/>
</dbReference>
<dbReference type="GO" id="GO:0000281">
    <property type="term" value="P:mitotic cytokinesis"/>
    <property type="evidence" value="ECO:0007669"/>
    <property type="project" value="TreeGrafter"/>
</dbReference>
<dbReference type="AlphaFoldDB" id="A0AAN8L1F6"/>
<dbReference type="Pfam" id="PF08174">
    <property type="entry name" value="Anillin"/>
    <property type="match status" value="1"/>
</dbReference>
<comment type="caution">
    <text evidence="2">The sequence shown here is derived from an EMBL/GenBank/DDBJ whole genome shotgun (WGS) entry which is preliminary data.</text>
</comment>
<dbReference type="SUPFAM" id="SSF50729">
    <property type="entry name" value="PH domain-like"/>
    <property type="match status" value="1"/>
</dbReference>
<sequence length="702" mass="78603">MFCRNQVSRTTIARGSALDLEIRRRGHFNTLTETAQDGEVQRQIDREVRMREGASKLLAACSQRDQALEASKSLLTCNTRILALLSQLQRMREAQVLQRVGRRSSIGGSLDERLPCMGNVAISDLRIPLMWKDSEYFKNKGELHRCAVFCLLQCGREIYDTDLVMVDRTLTDICFEDTIIFKEASPCFELRVELYSTCVVEDFSPGPGALGPRRLNRLSSSLGCTSGRRIRAALESAACGTIPNVEGGDGGVSPPSLLPALCTQGPKYHLLAHTTLKMAHVQDSFRTHDLSISATEDNAFWLPLYGSLCCRLAAQPLCMTQHVISGRLKIKLEMEPECWTDIYAVLRGTSLICYHSQERMVAQEEPLFTIAINKETRVRVSERGPLHHTQSISISTHTRGDEAVTHTLATHTPQDTQRWVEAFWQHFYDMSQWKQCCDDLMKIEVPSPRKSHLVTAKQGSLYHEMVTPSSPGESVVFQDNSVSAEVWACSPSTITTVEGPSMIARLSQSSGPSSGNCIIQDRIHLLPISSTPPHPPIVLLFLGVTCSDTHLSHDTVSLYCTYYCPIIAQNSHKSLLVKLNPLGWVHWLLPLHNMDQCCTLLNSPLNLSSRVDRHASTLPSHAYLLNTPLHQNLMKVVNISICYLGTFICFDMNHTQWPDAFQYDCHSALSNQTGLRGCQVLIELYLNQVQVFYYTHIAVNTN</sequence>
<name>A0AAN8L1F6_9TELE</name>
<organism evidence="2 3">
    <name type="scientific">Coregonus suidteri</name>
    <dbReference type="NCBI Taxonomy" id="861788"/>
    <lineage>
        <taxon>Eukaryota</taxon>
        <taxon>Metazoa</taxon>
        <taxon>Chordata</taxon>
        <taxon>Craniata</taxon>
        <taxon>Vertebrata</taxon>
        <taxon>Euteleostomi</taxon>
        <taxon>Actinopterygii</taxon>
        <taxon>Neopterygii</taxon>
        <taxon>Teleostei</taxon>
        <taxon>Protacanthopterygii</taxon>
        <taxon>Salmoniformes</taxon>
        <taxon>Salmonidae</taxon>
        <taxon>Coregoninae</taxon>
        <taxon>Coregonus</taxon>
    </lineage>
</organism>
<feature type="domain" description="PH" evidence="1">
    <location>
        <begin position="321"/>
        <end position="428"/>
    </location>
</feature>
<dbReference type="Pfam" id="PF00169">
    <property type="entry name" value="PH"/>
    <property type="match status" value="1"/>
</dbReference>
<evidence type="ECO:0000313" key="3">
    <source>
        <dbReference type="Proteomes" id="UP001356427"/>
    </source>
</evidence>
<evidence type="ECO:0000259" key="1">
    <source>
        <dbReference type="PROSITE" id="PS50003"/>
    </source>
</evidence>
<dbReference type="GO" id="GO:0031106">
    <property type="term" value="P:septin ring organization"/>
    <property type="evidence" value="ECO:0007669"/>
    <property type="project" value="TreeGrafter"/>
</dbReference>
<dbReference type="Gene3D" id="2.30.29.30">
    <property type="entry name" value="Pleckstrin-homology domain (PH domain)/Phosphotyrosine-binding domain (PTB)"/>
    <property type="match status" value="1"/>
</dbReference>
<dbReference type="InterPro" id="IPR011993">
    <property type="entry name" value="PH-like_dom_sf"/>
</dbReference>
<dbReference type="InterPro" id="IPR051364">
    <property type="entry name" value="Cytokinesis/Rho-signaling"/>
</dbReference>
<dbReference type="Gene3D" id="1.10.287.160">
    <property type="entry name" value="HR1 repeat"/>
    <property type="match status" value="1"/>
</dbReference>
<dbReference type="PANTHER" id="PTHR21538">
    <property type="entry name" value="ANILLIN/RHOTEKIN RTKN"/>
    <property type="match status" value="1"/>
</dbReference>
<dbReference type="InterPro" id="IPR011072">
    <property type="entry name" value="HR1_rho-bd"/>
</dbReference>
<keyword evidence="3" id="KW-1185">Reference proteome</keyword>
<dbReference type="SMART" id="SM00742">
    <property type="entry name" value="Hr1"/>
    <property type="match status" value="1"/>
</dbReference>
<dbReference type="SMART" id="SM00233">
    <property type="entry name" value="PH"/>
    <property type="match status" value="1"/>
</dbReference>
<dbReference type="GO" id="GO:0005826">
    <property type="term" value="C:actomyosin contractile ring"/>
    <property type="evidence" value="ECO:0007669"/>
    <property type="project" value="TreeGrafter"/>
</dbReference>
<dbReference type="InterPro" id="IPR036274">
    <property type="entry name" value="HR1_rpt_sf"/>
</dbReference>
<dbReference type="PANTHER" id="PTHR21538:SF19">
    <property type="entry name" value="RHOTEKIN"/>
    <property type="match status" value="1"/>
</dbReference>
<proteinExistence type="predicted"/>
<dbReference type="EMBL" id="JAGTTL010000022">
    <property type="protein sequence ID" value="KAK6305184.1"/>
    <property type="molecule type" value="Genomic_DNA"/>
</dbReference>
<protein>
    <recommendedName>
        <fullName evidence="1">PH domain-containing protein</fullName>
    </recommendedName>
</protein>
<gene>
    <name evidence="2" type="ORF">J4Q44_G00239640</name>
</gene>
<dbReference type="Proteomes" id="UP001356427">
    <property type="component" value="Unassembled WGS sequence"/>
</dbReference>
<dbReference type="PROSITE" id="PS50003">
    <property type="entry name" value="PH_DOMAIN"/>
    <property type="match status" value="1"/>
</dbReference>
<dbReference type="SUPFAM" id="SSF46585">
    <property type="entry name" value="HR1 repeat"/>
    <property type="match status" value="1"/>
</dbReference>
<dbReference type="InterPro" id="IPR001849">
    <property type="entry name" value="PH_domain"/>
</dbReference>